<dbReference type="EMBL" id="JBHSEF010000011">
    <property type="protein sequence ID" value="MFC4354553.1"/>
    <property type="molecule type" value="Genomic_DNA"/>
</dbReference>
<dbReference type="Pfam" id="PF01476">
    <property type="entry name" value="LysM"/>
    <property type="match status" value="1"/>
</dbReference>
<feature type="region of interest" description="Disordered" evidence="1">
    <location>
        <begin position="90"/>
        <end position="153"/>
    </location>
</feature>
<protein>
    <submittedName>
        <fullName evidence="4">LysM peptidoglycan-binding domain-containing protein</fullName>
    </submittedName>
</protein>
<dbReference type="InterPro" id="IPR036779">
    <property type="entry name" value="LysM_dom_sf"/>
</dbReference>
<accession>A0ABV8UVR4</accession>
<dbReference type="SUPFAM" id="SSF54106">
    <property type="entry name" value="LysM domain"/>
    <property type="match status" value="1"/>
</dbReference>
<dbReference type="Gene3D" id="3.10.350.10">
    <property type="entry name" value="LysM domain"/>
    <property type="match status" value="1"/>
</dbReference>
<sequence length="193" mass="22052">MANNDYQKKLDEHRKEIGDGSTISRRSRQKKKVKKKQATGSRSYFLPTLFTIGIILPIFLLAYAYFFYEPAANESPDNQQVVQLDVQPVTPPVDEEEESQEEPAEEVEPEPEPEPVEEEQEEQQPEVQEPEVQEPVAQPSQPENSRTHTVQPQETLYRIAMNYYNDASAVERIKAANNLSSNEIRVGQVLILP</sequence>
<feature type="compositionally biased region" description="Acidic residues" evidence="1">
    <location>
        <begin position="93"/>
        <end position="132"/>
    </location>
</feature>
<proteinExistence type="predicted"/>
<comment type="caution">
    <text evidence="4">The sequence shown here is derived from an EMBL/GenBank/DDBJ whole genome shotgun (WGS) entry which is preliminary data.</text>
</comment>
<dbReference type="CDD" id="cd00118">
    <property type="entry name" value="LysM"/>
    <property type="match status" value="1"/>
</dbReference>
<evidence type="ECO:0000313" key="5">
    <source>
        <dbReference type="Proteomes" id="UP001595733"/>
    </source>
</evidence>
<feature type="transmembrane region" description="Helical" evidence="2">
    <location>
        <begin position="44"/>
        <end position="68"/>
    </location>
</feature>
<evidence type="ECO:0000313" key="4">
    <source>
        <dbReference type="EMBL" id="MFC4354553.1"/>
    </source>
</evidence>
<dbReference type="SMART" id="SM00257">
    <property type="entry name" value="LysM"/>
    <property type="match status" value="1"/>
</dbReference>
<dbReference type="RefSeq" id="WP_378140830.1">
    <property type="nucleotide sequence ID" value="NZ_JBHSEF010000011.1"/>
</dbReference>
<dbReference type="InterPro" id="IPR018392">
    <property type="entry name" value="LysM"/>
</dbReference>
<evidence type="ECO:0000256" key="2">
    <source>
        <dbReference type="SAM" id="Phobius"/>
    </source>
</evidence>
<keyword evidence="5" id="KW-1185">Reference proteome</keyword>
<keyword evidence="2" id="KW-1133">Transmembrane helix</keyword>
<feature type="region of interest" description="Disordered" evidence="1">
    <location>
        <begin position="1"/>
        <end position="37"/>
    </location>
</feature>
<reference evidence="5" key="1">
    <citation type="journal article" date="2019" name="Int. J. Syst. Evol. Microbiol.">
        <title>The Global Catalogue of Microorganisms (GCM) 10K type strain sequencing project: providing services to taxonomists for standard genome sequencing and annotation.</title>
        <authorList>
            <consortium name="The Broad Institute Genomics Platform"/>
            <consortium name="The Broad Institute Genome Sequencing Center for Infectious Disease"/>
            <person name="Wu L."/>
            <person name="Ma J."/>
        </authorList>
    </citation>
    <scope>NUCLEOTIDE SEQUENCE [LARGE SCALE GENOMIC DNA]</scope>
    <source>
        <strain evidence="5">CCUG 50353</strain>
    </source>
</reference>
<organism evidence="4 5">
    <name type="scientific">Chryseomicrobium palamuruense</name>
    <dbReference type="NCBI Taxonomy" id="682973"/>
    <lineage>
        <taxon>Bacteria</taxon>
        <taxon>Bacillati</taxon>
        <taxon>Bacillota</taxon>
        <taxon>Bacilli</taxon>
        <taxon>Bacillales</taxon>
        <taxon>Caryophanaceae</taxon>
        <taxon>Chryseomicrobium</taxon>
    </lineage>
</organism>
<feature type="compositionally biased region" description="Basic residues" evidence="1">
    <location>
        <begin position="25"/>
        <end position="37"/>
    </location>
</feature>
<keyword evidence="2" id="KW-0472">Membrane</keyword>
<feature type="compositionally biased region" description="Low complexity" evidence="1">
    <location>
        <begin position="133"/>
        <end position="143"/>
    </location>
</feature>
<evidence type="ECO:0000256" key="1">
    <source>
        <dbReference type="SAM" id="MobiDB-lite"/>
    </source>
</evidence>
<keyword evidence="2" id="KW-0812">Transmembrane</keyword>
<feature type="domain" description="LysM" evidence="3">
    <location>
        <begin position="146"/>
        <end position="192"/>
    </location>
</feature>
<feature type="compositionally biased region" description="Basic and acidic residues" evidence="1">
    <location>
        <begin position="1"/>
        <end position="18"/>
    </location>
</feature>
<dbReference type="Proteomes" id="UP001595733">
    <property type="component" value="Unassembled WGS sequence"/>
</dbReference>
<dbReference type="PROSITE" id="PS51782">
    <property type="entry name" value="LYSM"/>
    <property type="match status" value="1"/>
</dbReference>
<evidence type="ECO:0000259" key="3">
    <source>
        <dbReference type="PROSITE" id="PS51782"/>
    </source>
</evidence>
<gene>
    <name evidence="4" type="ORF">ACFO0S_05595</name>
</gene>
<name>A0ABV8UVR4_9BACL</name>